<reference evidence="2" key="2">
    <citation type="submission" date="2019-08" db="EMBL/GenBank/DDBJ databases">
        <title>Investigation of anaerobic lignin degradation for improved lignocellulosic biofuels.</title>
        <authorList>
            <person name="Deangelis K.PhD."/>
        </authorList>
    </citation>
    <scope>NUCLEOTIDE SEQUENCE [LARGE SCALE GENOMIC DNA]</scope>
    <source>
        <strain evidence="2">128R</strain>
    </source>
</reference>
<keyword evidence="1" id="KW-0472">Membrane</keyword>
<dbReference type="EMBL" id="VISQ01000001">
    <property type="protein sequence ID" value="TVZ71897.1"/>
    <property type="molecule type" value="Genomic_DNA"/>
</dbReference>
<gene>
    <name evidence="2" type="ORF">FHU10_4553</name>
</gene>
<dbReference type="AlphaFoldDB" id="A0A542D2U4"/>
<name>A0A542D2U4_SERFO</name>
<evidence type="ECO:0000256" key="1">
    <source>
        <dbReference type="SAM" id="Phobius"/>
    </source>
</evidence>
<comment type="caution">
    <text evidence="2">The sequence shown here is derived from an EMBL/GenBank/DDBJ whole genome shotgun (WGS) entry which is preliminary data.</text>
</comment>
<feature type="transmembrane region" description="Helical" evidence="1">
    <location>
        <begin position="39"/>
        <end position="59"/>
    </location>
</feature>
<accession>A0A542D2U4</accession>
<protein>
    <submittedName>
        <fullName evidence="2">Uncharacterized protein</fullName>
    </submittedName>
</protein>
<organism evidence="2">
    <name type="scientific">Serratia fonticola</name>
    <dbReference type="NCBI Taxonomy" id="47917"/>
    <lineage>
        <taxon>Bacteria</taxon>
        <taxon>Pseudomonadati</taxon>
        <taxon>Pseudomonadota</taxon>
        <taxon>Gammaproteobacteria</taxon>
        <taxon>Enterobacterales</taxon>
        <taxon>Yersiniaceae</taxon>
        <taxon>Serratia</taxon>
    </lineage>
</organism>
<keyword evidence="1" id="KW-0812">Transmembrane</keyword>
<keyword evidence="1" id="KW-1133">Transmembrane helix</keyword>
<reference evidence="2" key="1">
    <citation type="submission" date="2019-06" db="EMBL/GenBank/DDBJ databases">
        <authorList>
            <person name="Deangelis K."/>
            <person name="Huntemann M."/>
            <person name="Clum A."/>
            <person name="Pillay M."/>
            <person name="Palaniappan K."/>
            <person name="Varghese N."/>
            <person name="Mikhailova N."/>
            <person name="Stamatis D."/>
            <person name="Reddy T."/>
            <person name="Daum C."/>
            <person name="Shapiro N."/>
            <person name="Ivanova N."/>
            <person name="Kyrpides N."/>
            <person name="Woyke T."/>
        </authorList>
    </citation>
    <scope>NUCLEOTIDE SEQUENCE [LARGE SCALE GENOMIC DNA]</scope>
    <source>
        <strain evidence="2">128R</strain>
    </source>
</reference>
<evidence type="ECO:0000313" key="2">
    <source>
        <dbReference type="EMBL" id="TVZ71897.1"/>
    </source>
</evidence>
<proteinExistence type="predicted"/>
<sequence>MKTILIMLSVLMGVFLSASLLSGAGVGASLWYAAPKSLSTLLVSIASGIFITRLIYRVLSYICQKKSAR</sequence>